<gene>
    <name evidence="1" type="ORF">SCF082_LOCUS30037</name>
</gene>
<protein>
    <submittedName>
        <fullName evidence="1">Uncharacterized protein</fullName>
    </submittedName>
</protein>
<organism evidence="1 2">
    <name type="scientific">Durusdinium trenchii</name>
    <dbReference type="NCBI Taxonomy" id="1381693"/>
    <lineage>
        <taxon>Eukaryota</taxon>
        <taxon>Sar</taxon>
        <taxon>Alveolata</taxon>
        <taxon>Dinophyceae</taxon>
        <taxon>Suessiales</taxon>
        <taxon>Symbiodiniaceae</taxon>
        <taxon>Durusdinium</taxon>
    </lineage>
</organism>
<dbReference type="EMBL" id="CAXAMM010024559">
    <property type="protein sequence ID" value="CAK9055602.1"/>
    <property type="molecule type" value="Genomic_DNA"/>
</dbReference>
<proteinExistence type="predicted"/>
<name>A0ABP0MVR2_9DINO</name>
<sequence>MNHLNRCKQIKESQRTYRHNFICDWCWASKSVELLNYADFATNAFWRTTICSKSEPSASPWREVFGFSRDRQCWDCMHLVHLGFLRDITASCLADMFQTGDLADYVNLAPGASAALVFWRVGALAEQWAKQNQLDLGAVRLTEERLNYTQTTYPCLDSLVKAARGRVLFEYVCKICLDVERNLPADRPASDIYHSQLRASMCWCLSACLSIWSKGKKPKLSQQEKEKSVWLGRSHLVCYAALAAGALAQHQLLYKVRPKCHYFEHALDECALWGNNPLSQSSFLDEDNMKSLRNLAVKCHPRTVKVTWARRYILKKVLLWHKLKAE</sequence>
<comment type="caution">
    <text evidence="1">The sequence shown here is derived from an EMBL/GenBank/DDBJ whole genome shotgun (WGS) entry which is preliminary data.</text>
</comment>
<evidence type="ECO:0000313" key="2">
    <source>
        <dbReference type="Proteomes" id="UP001642464"/>
    </source>
</evidence>
<reference evidence="1 2" key="1">
    <citation type="submission" date="2024-02" db="EMBL/GenBank/DDBJ databases">
        <authorList>
            <person name="Chen Y."/>
            <person name="Shah S."/>
            <person name="Dougan E. K."/>
            <person name="Thang M."/>
            <person name="Chan C."/>
        </authorList>
    </citation>
    <scope>NUCLEOTIDE SEQUENCE [LARGE SCALE GENOMIC DNA]</scope>
</reference>
<evidence type="ECO:0000313" key="1">
    <source>
        <dbReference type="EMBL" id="CAK9055602.1"/>
    </source>
</evidence>
<keyword evidence="2" id="KW-1185">Reference proteome</keyword>
<accession>A0ABP0MVR2</accession>
<dbReference type="Proteomes" id="UP001642464">
    <property type="component" value="Unassembled WGS sequence"/>
</dbReference>